<evidence type="ECO:0000313" key="2">
    <source>
        <dbReference type="Proteomes" id="UP000076925"/>
    </source>
</evidence>
<accession>A0A139WQH4</accession>
<proteinExistence type="predicted"/>
<organism evidence="1 2">
    <name type="scientific">Scytonema hofmannii PCC 7110</name>
    <dbReference type="NCBI Taxonomy" id="128403"/>
    <lineage>
        <taxon>Bacteria</taxon>
        <taxon>Bacillati</taxon>
        <taxon>Cyanobacteriota</taxon>
        <taxon>Cyanophyceae</taxon>
        <taxon>Nostocales</taxon>
        <taxon>Scytonemataceae</taxon>
        <taxon>Scytonema</taxon>
    </lineage>
</organism>
<dbReference type="AlphaFoldDB" id="A0A139WQH4"/>
<protein>
    <submittedName>
        <fullName evidence="1">Uncharacterized protein</fullName>
    </submittedName>
</protein>
<dbReference type="Proteomes" id="UP000076925">
    <property type="component" value="Unassembled WGS sequence"/>
</dbReference>
<dbReference type="EMBL" id="ANNX02000077">
    <property type="protein sequence ID" value="KYC34683.1"/>
    <property type="molecule type" value="Genomic_DNA"/>
</dbReference>
<name>A0A139WQH4_9CYAN</name>
<reference evidence="1 2" key="1">
    <citation type="journal article" date="2013" name="Genome Biol. Evol.">
        <title>Genomes of Stigonematalean cyanobacteria (subsection V) and the evolution of oxygenic photosynthesis from prokaryotes to plastids.</title>
        <authorList>
            <person name="Dagan T."/>
            <person name="Roettger M."/>
            <person name="Stucken K."/>
            <person name="Landan G."/>
            <person name="Koch R."/>
            <person name="Major P."/>
            <person name="Gould S.B."/>
            <person name="Goremykin V.V."/>
            <person name="Rippka R."/>
            <person name="Tandeau de Marsac N."/>
            <person name="Gugger M."/>
            <person name="Lockhart P.J."/>
            <person name="Allen J.F."/>
            <person name="Brune I."/>
            <person name="Maus I."/>
            <person name="Puhler A."/>
            <person name="Martin W.F."/>
        </authorList>
    </citation>
    <scope>NUCLEOTIDE SEQUENCE [LARGE SCALE GENOMIC DNA]</scope>
    <source>
        <strain evidence="1 2">PCC 7110</strain>
    </source>
</reference>
<keyword evidence="2" id="KW-1185">Reference proteome</keyword>
<evidence type="ECO:0000313" key="1">
    <source>
        <dbReference type="EMBL" id="KYC34683.1"/>
    </source>
</evidence>
<sequence>MEIKEVFVQAHTRVIKQRVYRFVCKGCNHVVERVCYPSQPLYCEKCRPTKPKKQKPSPTLVKSKKKLPIKQPKEVTYDLEVATSNVIL</sequence>
<comment type="caution">
    <text evidence="1">The sequence shown here is derived from an EMBL/GenBank/DDBJ whole genome shotgun (WGS) entry which is preliminary data.</text>
</comment>
<gene>
    <name evidence="1" type="ORF">WA1_50600</name>
</gene>